<organism evidence="2 3">
    <name type="scientific">Maribrevibacterium harenarium</name>
    <dbReference type="NCBI Taxonomy" id="2589817"/>
    <lineage>
        <taxon>Bacteria</taxon>
        <taxon>Pseudomonadati</taxon>
        <taxon>Pseudomonadota</taxon>
        <taxon>Gammaproteobacteria</taxon>
        <taxon>Oceanospirillales</taxon>
        <taxon>Oceanospirillaceae</taxon>
        <taxon>Maribrevibacterium</taxon>
    </lineage>
</organism>
<sequence>MRIRISTNDGAATATLNDSQASQDFVAQLPVTIELSDYAATEKIAYLPKKLSTKGAPSGHDPSVGEITYYAPWGNLAIFYKDFGYSSGLVKLGDIDEGLSWLRKLGKTQVTIEQISP</sequence>
<dbReference type="Gene3D" id="2.40.100.20">
    <property type="match status" value="1"/>
</dbReference>
<feature type="domain" description="Cyclophilin-like" evidence="1">
    <location>
        <begin position="5"/>
        <end position="113"/>
    </location>
</feature>
<name>A0A501WBP6_9GAMM</name>
<dbReference type="Proteomes" id="UP000315901">
    <property type="component" value="Unassembled WGS sequence"/>
</dbReference>
<evidence type="ECO:0000259" key="1">
    <source>
        <dbReference type="Pfam" id="PF18050"/>
    </source>
</evidence>
<dbReference type="EMBL" id="VFRR01000043">
    <property type="protein sequence ID" value="TPE47353.1"/>
    <property type="molecule type" value="Genomic_DNA"/>
</dbReference>
<protein>
    <recommendedName>
        <fullName evidence="1">Cyclophilin-like domain-containing protein</fullName>
    </recommendedName>
</protein>
<comment type="caution">
    <text evidence="2">The sequence shown here is derived from an EMBL/GenBank/DDBJ whole genome shotgun (WGS) entry which is preliminary data.</text>
</comment>
<reference evidence="2 3" key="1">
    <citation type="submission" date="2019-06" db="EMBL/GenBank/DDBJ databases">
        <title>A novel bacterium of genus Marinomonas, isolated from coastal sand.</title>
        <authorList>
            <person name="Huang H."/>
            <person name="Mo K."/>
            <person name="Hu Y."/>
        </authorList>
    </citation>
    <scope>NUCLEOTIDE SEQUENCE [LARGE SCALE GENOMIC DNA]</scope>
    <source>
        <strain evidence="2 3">HB171799</strain>
    </source>
</reference>
<dbReference type="SUPFAM" id="SSF50891">
    <property type="entry name" value="Cyclophilin-like"/>
    <property type="match status" value="1"/>
</dbReference>
<accession>A0A501WBP6</accession>
<dbReference type="OrthoDB" id="5298378at2"/>
<proteinExistence type="predicted"/>
<dbReference type="Pfam" id="PF18050">
    <property type="entry name" value="Cyclophil_like2"/>
    <property type="match status" value="1"/>
</dbReference>
<dbReference type="InterPro" id="IPR029000">
    <property type="entry name" value="Cyclophilin-like_dom_sf"/>
</dbReference>
<evidence type="ECO:0000313" key="3">
    <source>
        <dbReference type="Proteomes" id="UP000315901"/>
    </source>
</evidence>
<keyword evidence="3" id="KW-1185">Reference proteome</keyword>
<evidence type="ECO:0000313" key="2">
    <source>
        <dbReference type="EMBL" id="TPE47353.1"/>
    </source>
</evidence>
<dbReference type="AlphaFoldDB" id="A0A501WBP6"/>
<gene>
    <name evidence="2" type="ORF">FJM67_14675</name>
</gene>
<dbReference type="InterPro" id="IPR041183">
    <property type="entry name" value="Cyclophilin-like"/>
</dbReference>